<name>A0AAU8MMT1_9RICK</name>
<gene>
    <name evidence="2" type="ORF">ABS251_00265</name>
</gene>
<feature type="transmembrane region" description="Helical" evidence="1">
    <location>
        <begin position="121"/>
        <end position="141"/>
    </location>
</feature>
<sequence>MGYTRTQLKQARQAKSNLEKKIESKLELGLVILTGGVVVTLILGMAAGTGALAGLALSYVNLPPLIAGGIIGSAMLLVGLIKACFFSKTTNLNYIPKGMSEKHEQILREYSNSTEYKIKNYAHTISSIGVSFGVGAGLVALGFTSPAAIGALTFVVSVIACIPLNFLIDKVIESFFPEGNKQPGSSVDSDVKIVDGEIYKGNKQSGSSVDSDVKIVDGYMCRRVF</sequence>
<accession>A0AAU8MMT1</accession>
<feature type="transmembrane region" description="Helical" evidence="1">
    <location>
        <begin position="147"/>
        <end position="168"/>
    </location>
</feature>
<evidence type="ECO:0000313" key="2">
    <source>
        <dbReference type="EMBL" id="XCO72577.1"/>
    </source>
</evidence>
<keyword evidence="1" id="KW-0812">Transmembrane</keyword>
<feature type="transmembrane region" description="Helical" evidence="1">
    <location>
        <begin position="65"/>
        <end position="85"/>
    </location>
</feature>
<dbReference type="AlphaFoldDB" id="A0AAU8MMT1"/>
<keyword evidence="1" id="KW-1133">Transmembrane helix</keyword>
<feature type="transmembrane region" description="Helical" evidence="1">
    <location>
        <begin position="30"/>
        <end position="59"/>
    </location>
</feature>
<dbReference type="EMBL" id="CP159923">
    <property type="protein sequence ID" value="XCO72577.1"/>
    <property type="molecule type" value="Genomic_DNA"/>
</dbReference>
<reference evidence="2" key="1">
    <citation type="submission" date="2024-06" db="EMBL/GenBank/DDBJ databases">
        <authorList>
            <person name="Al-Khalidi N."/>
            <person name="Al-Zurfi S.M."/>
            <person name="Lahuf A."/>
        </authorList>
    </citation>
    <scope>NUCLEOTIDE SEQUENCE</scope>
    <source>
        <strain evidence="2">Karbala-1</strain>
    </source>
</reference>
<organism evidence="2">
    <name type="scientific">Wolbachia endosymbiont of Ephestia elutella</name>
    <dbReference type="NCBI Taxonomy" id="3231696"/>
    <lineage>
        <taxon>Bacteria</taxon>
        <taxon>Pseudomonadati</taxon>
        <taxon>Pseudomonadota</taxon>
        <taxon>Alphaproteobacteria</taxon>
        <taxon>Rickettsiales</taxon>
        <taxon>Anaplasmataceae</taxon>
        <taxon>Wolbachieae</taxon>
        <taxon>Wolbachia</taxon>
    </lineage>
</organism>
<protein>
    <submittedName>
        <fullName evidence="2">Uncharacterized protein</fullName>
    </submittedName>
</protein>
<evidence type="ECO:0000256" key="1">
    <source>
        <dbReference type="SAM" id="Phobius"/>
    </source>
</evidence>
<proteinExistence type="predicted"/>
<keyword evidence="1" id="KW-0472">Membrane</keyword>